<name>E1R203_SEDSS</name>
<dbReference type="eggNOG" id="ENOG50319K5">
    <property type="taxonomic scope" value="Bacteria"/>
</dbReference>
<dbReference type="STRING" id="573413.Spirs_2785"/>
<dbReference type="InterPro" id="IPR021361">
    <property type="entry name" value="Tad2-like_dom"/>
</dbReference>
<dbReference type="HOGENOM" id="CLU_101770_0_0_12"/>
<evidence type="ECO:0000259" key="1">
    <source>
        <dbReference type="Pfam" id="PF11195"/>
    </source>
</evidence>
<evidence type="ECO:0000313" key="2">
    <source>
        <dbReference type="EMBL" id="ADK81888.1"/>
    </source>
</evidence>
<dbReference type="Pfam" id="PF11195">
    <property type="entry name" value="Tad2-like"/>
    <property type="match status" value="1"/>
</dbReference>
<evidence type="ECO:0000313" key="3">
    <source>
        <dbReference type="Proteomes" id="UP000002318"/>
    </source>
</evidence>
<organism evidence="2 3">
    <name type="scientific">Sediminispirochaeta smaragdinae (strain DSM 11293 / JCM 15392 / SEBR 4228)</name>
    <name type="common">Spirochaeta smaragdinae</name>
    <dbReference type="NCBI Taxonomy" id="573413"/>
    <lineage>
        <taxon>Bacteria</taxon>
        <taxon>Pseudomonadati</taxon>
        <taxon>Spirochaetota</taxon>
        <taxon>Spirochaetia</taxon>
        <taxon>Spirochaetales</taxon>
        <taxon>Spirochaetaceae</taxon>
        <taxon>Sediminispirochaeta</taxon>
    </lineage>
</organism>
<reference evidence="2 3" key="1">
    <citation type="journal article" date="2010" name="Stand. Genomic Sci.">
        <title>Complete genome sequence of Spirochaeta smaragdinae type strain (SEBR 4228).</title>
        <authorList>
            <person name="Mavromatis K."/>
            <person name="Yasawong M."/>
            <person name="Chertkov O."/>
            <person name="Lapidus A."/>
            <person name="Lucas S."/>
            <person name="Nolan M."/>
            <person name="Del Rio T.G."/>
            <person name="Tice H."/>
            <person name="Cheng J.F."/>
            <person name="Pitluck S."/>
            <person name="Liolios K."/>
            <person name="Ivanova N."/>
            <person name="Tapia R."/>
            <person name="Han C."/>
            <person name="Bruce D."/>
            <person name="Goodwin L."/>
            <person name="Pati A."/>
            <person name="Chen A."/>
            <person name="Palaniappan K."/>
            <person name="Land M."/>
            <person name="Hauser L."/>
            <person name="Chang Y.J."/>
            <person name="Jeffries C.D."/>
            <person name="Detter J.C."/>
            <person name="Rohde M."/>
            <person name="Brambilla E."/>
            <person name="Spring S."/>
            <person name="Goker M."/>
            <person name="Sikorski J."/>
            <person name="Woyke T."/>
            <person name="Bristow J."/>
            <person name="Eisen J.A."/>
            <person name="Markowitz V."/>
            <person name="Hugenholtz P."/>
            <person name="Klenk H.P."/>
            <person name="Kyrpides N.C."/>
        </authorList>
    </citation>
    <scope>NUCLEOTIDE SEQUENCE [LARGE SCALE GENOMIC DNA]</scope>
    <source>
        <strain evidence="3">DSM 11293 / JCM 15392 / SEBR 4228</strain>
    </source>
</reference>
<dbReference type="KEGG" id="ssm:Spirs_2785"/>
<sequence>MELEEKESLQGFIGVKRIKARSMTRRGYNGYRGWQLPADENGDDEGMLVEYVDGGKSNHPAHEGYISWSPIDVFNHAYRPCDALTFGFAIEAAKAGEKIARKGWNGKGMFVFYQKGYPEGIPINKNTAEATRLPEGTVCKFRPYLMMKTAQNDFVPWVASQTDILAEDWEIIEQGEQK</sequence>
<gene>
    <name evidence="2" type="ordered locus">Spirs_2785</name>
</gene>
<dbReference type="Proteomes" id="UP000002318">
    <property type="component" value="Chromosome"/>
</dbReference>
<dbReference type="RefSeq" id="WP_013255348.1">
    <property type="nucleotide sequence ID" value="NC_014364.1"/>
</dbReference>
<protein>
    <recommendedName>
        <fullName evidence="1">Thoeris anti-defense 2-like domain-containing protein</fullName>
    </recommendedName>
</protein>
<proteinExistence type="predicted"/>
<feature type="domain" description="Thoeris anti-defense 2-like" evidence="1">
    <location>
        <begin position="85"/>
        <end position="172"/>
    </location>
</feature>
<dbReference type="EMBL" id="CP002116">
    <property type="protein sequence ID" value="ADK81888.1"/>
    <property type="molecule type" value="Genomic_DNA"/>
</dbReference>
<dbReference type="AlphaFoldDB" id="E1R203"/>
<keyword evidence="3" id="KW-1185">Reference proteome</keyword>
<accession>E1R203</accession>